<organism evidence="6 7">
    <name type="scientific">Haloterrigena salifodinae</name>
    <dbReference type="NCBI Taxonomy" id="2675099"/>
    <lineage>
        <taxon>Archaea</taxon>
        <taxon>Methanobacteriati</taxon>
        <taxon>Methanobacteriota</taxon>
        <taxon>Stenosarchaea group</taxon>
        <taxon>Halobacteria</taxon>
        <taxon>Halobacteriales</taxon>
        <taxon>Natrialbaceae</taxon>
        <taxon>Haloterrigena</taxon>
    </lineage>
</organism>
<dbReference type="PROSITE" id="PS00491">
    <property type="entry name" value="PROLINE_PEPTIDASE"/>
    <property type="match status" value="1"/>
</dbReference>
<evidence type="ECO:0000313" key="6">
    <source>
        <dbReference type="EMBL" id="QRV17580.1"/>
    </source>
</evidence>
<dbReference type="InterPro" id="IPR000994">
    <property type="entry name" value="Pept_M24"/>
</dbReference>
<sequence>MRSPFERRLEACQRRLERTDAALAVLVPGPNLTYLTGFEESPSERHLLLFVPRVGDPVVVAPAMYDAQLRTLPIETLAVRLWDDDDDPLEEIEAVLAELLPADDRDTGSSRDGDAPTILVDDRMWATFTQDLRECAPAATFDLASRVLEDLRIRKGDVELEALRRAGEIADRVSREIRSRGTDLVGRTEAALASEIERLLAEYGGGDPAFETIVASGPNGARPHHHSGDRGIERGDPIVLDFGAFVDADLEDGTGRYPGDQTRTIVVGDEPADKYDRYERVHEVVREAQRTAVEIVEPGATAGAVDRAARSVIEDAGYGDEFVHRTGHGVGLEVHEPPYIVADNDRELEPGMVFSVEPGIYLEGEFGVRIEDLVVVTEDGAERLNESPRGWETRDNVQ</sequence>
<dbReference type="SUPFAM" id="SSF55920">
    <property type="entry name" value="Creatinase/aminopeptidase"/>
    <property type="match status" value="1"/>
</dbReference>
<evidence type="ECO:0000256" key="2">
    <source>
        <dbReference type="ARBA" id="ARBA00022801"/>
    </source>
</evidence>
<dbReference type="EMBL" id="CP069190">
    <property type="protein sequence ID" value="QRV17580.1"/>
    <property type="molecule type" value="Genomic_DNA"/>
</dbReference>
<protein>
    <submittedName>
        <fullName evidence="6">Aminopeptidase P family protein</fullName>
    </submittedName>
</protein>
<dbReference type="PANTHER" id="PTHR46112">
    <property type="entry name" value="AMINOPEPTIDASE"/>
    <property type="match status" value="1"/>
</dbReference>
<dbReference type="RefSeq" id="WP_204749582.1">
    <property type="nucleotide sequence ID" value="NZ_CP069190.1"/>
</dbReference>
<evidence type="ECO:0000256" key="3">
    <source>
        <dbReference type="RuleBase" id="RU000590"/>
    </source>
</evidence>
<dbReference type="Pfam" id="PF01321">
    <property type="entry name" value="Creatinase_N"/>
    <property type="match status" value="1"/>
</dbReference>
<dbReference type="CDD" id="cd01092">
    <property type="entry name" value="APP-like"/>
    <property type="match status" value="1"/>
</dbReference>
<geneLocation type="plasmid" evidence="6 7">
    <name>pHTS171</name>
</geneLocation>
<keyword evidence="2" id="KW-0378">Hydrolase</keyword>
<dbReference type="AlphaFoldDB" id="A0A8T8E7V5"/>
<evidence type="ECO:0000259" key="5">
    <source>
        <dbReference type="Pfam" id="PF01321"/>
    </source>
</evidence>
<dbReference type="KEGG" id="hsal:JMJ58_21605"/>
<dbReference type="Pfam" id="PF00557">
    <property type="entry name" value="Peptidase_M24"/>
    <property type="match status" value="1"/>
</dbReference>
<dbReference type="InterPro" id="IPR050659">
    <property type="entry name" value="Peptidase_M24B"/>
</dbReference>
<reference evidence="6 7" key="1">
    <citation type="submission" date="2021-01" db="EMBL/GenBank/DDBJ databases">
        <title>Genome Sequence and Methylation Pattern of Haloterrigena salifodinae BOL5-1, An Extremely Halophilic Archaeon from a Bolivian Salt Mine.</title>
        <authorList>
            <person name="DasSarma P."/>
            <person name="Anton B.P."/>
            <person name="DasSarma S.L."/>
            <person name="von Ehrenheim H.A.L."/>
            <person name="Martinez F.L."/>
            <person name="Guzman D."/>
            <person name="Roberts R.J."/>
            <person name="DasSarma S."/>
        </authorList>
    </citation>
    <scope>NUCLEOTIDE SEQUENCE [LARGE SCALE GENOMIC DNA]</scope>
    <source>
        <strain evidence="6 7">BOL5-1</strain>
        <plasmid evidence="6 7">pHTS171</plasmid>
    </source>
</reference>
<dbReference type="GO" id="GO:0046872">
    <property type="term" value="F:metal ion binding"/>
    <property type="evidence" value="ECO:0007669"/>
    <property type="project" value="UniProtKB-KW"/>
</dbReference>
<dbReference type="OrthoDB" id="1346at2157"/>
<proteinExistence type="inferred from homology"/>
<dbReference type="Gene3D" id="3.40.350.10">
    <property type="entry name" value="Creatinase/prolidase N-terminal domain"/>
    <property type="match status" value="1"/>
</dbReference>
<accession>A0A8T8E7V5</accession>
<dbReference type="PANTHER" id="PTHR46112:SF3">
    <property type="entry name" value="AMINOPEPTIDASE YPDF"/>
    <property type="match status" value="1"/>
</dbReference>
<keyword evidence="6" id="KW-0645">Protease</keyword>
<dbReference type="Proteomes" id="UP000637819">
    <property type="component" value="Plasmid pHTS171"/>
</dbReference>
<dbReference type="GeneID" id="62877779"/>
<dbReference type="GO" id="GO:0004177">
    <property type="term" value="F:aminopeptidase activity"/>
    <property type="evidence" value="ECO:0007669"/>
    <property type="project" value="UniProtKB-KW"/>
</dbReference>
<evidence type="ECO:0000313" key="7">
    <source>
        <dbReference type="Proteomes" id="UP000637819"/>
    </source>
</evidence>
<keyword evidence="1 3" id="KW-0479">Metal-binding</keyword>
<comment type="similarity">
    <text evidence="3">Belongs to the peptidase M24B family.</text>
</comment>
<name>A0A8T8E7V5_9EURY</name>
<feature type="domain" description="Creatinase N-terminal" evidence="5">
    <location>
        <begin position="8"/>
        <end position="152"/>
    </location>
</feature>
<evidence type="ECO:0000256" key="1">
    <source>
        <dbReference type="ARBA" id="ARBA00022723"/>
    </source>
</evidence>
<keyword evidence="6" id="KW-0031">Aminopeptidase</keyword>
<dbReference type="SUPFAM" id="SSF53092">
    <property type="entry name" value="Creatinase/prolidase N-terminal domain"/>
    <property type="match status" value="1"/>
</dbReference>
<dbReference type="InterPro" id="IPR000587">
    <property type="entry name" value="Creatinase_N"/>
</dbReference>
<dbReference type="Gene3D" id="3.90.230.10">
    <property type="entry name" value="Creatinase/methionine aminopeptidase superfamily"/>
    <property type="match status" value="1"/>
</dbReference>
<keyword evidence="7" id="KW-1185">Reference proteome</keyword>
<gene>
    <name evidence="6" type="ORF">JMJ58_21605</name>
</gene>
<dbReference type="InterPro" id="IPR001131">
    <property type="entry name" value="Peptidase_M24B_aminopep-P_CS"/>
</dbReference>
<keyword evidence="6" id="KW-0614">Plasmid</keyword>
<dbReference type="InterPro" id="IPR036005">
    <property type="entry name" value="Creatinase/aminopeptidase-like"/>
</dbReference>
<evidence type="ECO:0000259" key="4">
    <source>
        <dbReference type="Pfam" id="PF00557"/>
    </source>
</evidence>
<feature type="domain" description="Peptidase M24" evidence="4">
    <location>
        <begin position="161"/>
        <end position="378"/>
    </location>
</feature>
<dbReference type="InterPro" id="IPR029149">
    <property type="entry name" value="Creatin/AminoP/Spt16_N"/>
</dbReference>